<reference evidence="4 5" key="1">
    <citation type="submission" date="2018-11" db="EMBL/GenBank/DDBJ databases">
        <title>Gemmobacter sp. nov., YIM 102744-1 draft genome.</title>
        <authorList>
            <person name="Li G."/>
            <person name="Jiang Y."/>
        </authorList>
    </citation>
    <scope>NUCLEOTIDE SEQUENCE [LARGE SCALE GENOMIC DNA]</scope>
    <source>
        <strain evidence="4 5">YIM 102744-1</strain>
    </source>
</reference>
<dbReference type="AlphaFoldDB" id="A0A3P3DI41"/>
<sequence>MMKPFAAALALATLTAFGMTAMSAAPAMAQASEQKKVEIPELVLGNKDATVTLTEYASYTCPHCANFHSGVFKELKRDYIDTGKIKFVYREVFFDRPGLWAAMVARCGGDMRYFGIQEMLYAQQKDWAAGGGEATSAALQKIGLTAGLSQEQLNVCMSDGATAQALIDTYETNVKADDITSTPSLIINGTKHGNMNYADLKKLLDAELAK</sequence>
<feature type="chain" id="PRO_5018172106" evidence="2">
    <location>
        <begin position="30"/>
        <end position="210"/>
    </location>
</feature>
<evidence type="ECO:0000313" key="5">
    <source>
        <dbReference type="Proteomes" id="UP000282125"/>
    </source>
</evidence>
<organism evidence="4 5">
    <name type="scientific">Falsigemmobacter faecalis</name>
    <dbReference type="NCBI Taxonomy" id="2488730"/>
    <lineage>
        <taxon>Bacteria</taxon>
        <taxon>Pseudomonadati</taxon>
        <taxon>Pseudomonadota</taxon>
        <taxon>Alphaproteobacteria</taxon>
        <taxon>Rhodobacterales</taxon>
        <taxon>Paracoccaceae</taxon>
        <taxon>Falsigemmobacter</taxon>
    </lineage>
</organism>
<feature type="signal peptide" evidence="2">
    <location>
        <begin position="1"/>
        <end position="29"/>
    </location>
</feature>
<dbReference type="EMBL" id="RRAZ01000015">
    <property type="protein sequence ID" value="RRH73895.1"/>
    <property type="molecule type" value="Genomic_DNA"/>
</dbReference>
<dbReference type="Proteomes" id="UP000282125">
    <property type="component" value="Unassembled WGS sequence"/>
</dbReference>
<comment type="caution">
    <text evidence="4">The sequence shown here is derived from an EMBL/GenBank/DDBJ whole genome shotgun (WGS) entry which is preliminary data.</text>
</comment>
<proteinExistence type="predicted"/>
<dbReference type="OrthoDB" id="8478320at2"/>
<dbReference type="InterPro" id="IPR012336">
    <property type="entry name" value="Thioredoxin-like_fold"/>
</dbReference>
<dbReference type="Pfam" id="PF13462">
    <property type="entry name" value="Thioredoxin_4"/>
    <property type="match status" value="1"/>
</dbReference>
<evidence type="ECO:0000256" key="1">
    <source>
        <dbReference type="ARBA" id="ARBA00003565"/>
    </source>
</evidence>
<gene>
    <name evidence="4" type="ORF">EG244_11425</name>
</gene>
<keyword evidence="2" id="KW-0732">Signal</keyword>
<keyword evidence="5" id="KW-1185">Reference proteome</keyword>
<comment type="function">
    <text evidence="1">May be required for disulfide bond formation in some proteins.</text>
</comment>
<dbReference type="Gene3D" id="3.40.30.10">
    <property type="entry name" value="Glutaredoxin"/>
    <property type="match status" value="1"/>
</dbReference>
<dbReference type="InterPro" id="IPR036249">
    <property type="entry name" value="Thioredoxin-like_sf"/>
</dbReference>
<protein>
    <submittedName>
        <fullName evidence="4">DsbA family protein</fullName>
    </submittedName>
</protein>
<accession>A0A3P3DI41</accession>
<dbReference type="RefSeq" id="WP_124965130.1">
    <property type="nucleotide sequence ID" value="NZ_RRAZ01000015.1"/>
</dbReference>
<dbReference type="PROSITE" id="PS51352">
    <property type="entry name" value="THIOREDOXIN_2"/>
    <property type="match status" value="1"/>
</dbReference>
<evidence type="ECO:0000259" key="3">
    <source>
        <dbReference type="PROSITE" id="PS51352"/>
    </source>
</evidence>
<dbReference type="SUPFAM" id="SSF52833">
    <property type="entry name" value="Thioredoxin-like"/>
    <property type="match status" value="1"/>
</dbReference>
<name>A0A3P3DI41_9RHOB</name>
<evidence type="ECO:0000256" key="2">
    <source>
        <dbReference type="SAM" id="SignalP"/>
    </source>
</evidence>
<feature type="domain" description="Thioredoxin" evidence="3">
    <location>
        <begin position="19"/>
        <end position="209"/>
    </location>
</feature>
<evidence type="ECO:0000313" key="4">
    <source>
        <dbReference type="EMBL" id="RRH73895.1"/>
    </source>
</evidence>
<dbReference type="InterPro" id="IPR013766">
    <property type="entry name" value="Thioredoxin_domain"/>
</dbReference>